<reference evidence="2" key="2">
    <citation type="journal article" date="2015" name="Fish Shellfish Immunol.">
        <title>Early steps in the European eel (Anguilla anguilla)-Vibrio vulnificus interaction in the gills: Role of the RtxA13 toxin.</title>
        <authorList>
            <person name="Callol A."/>
            <person name="Pajuelo D."/>
            <person name="Ebbesson L."/>
            <person name="Teles M."/>
            <person name="MacKenzie S."/>
            <person name="Amaro C."/>
        </authorList>
    </citation>
    <scope>NUCLEOTIDE SEQUENCE</scope>
</reference>
<sequence>MLNSGPRDQQHSWSSFFPSNQD</sequence>
<organism evidence="2">
    <name type="scientific">Anguilla anguilla</name>
    <name type="common">European freshwater eel</name>
    <name type="synonym">Muraena anguilla</name>
    <dbReference type="NCBI Taxonomy" id="7936"/>
    <lineage>
        <taxon>Eukaryota</taxon>
        <taxon>Metazoa</taxon>
        <taxon>Chordata</taxon>
        <taxon>Craniata</taxon>
        <taxon>Vertebrata</taxon>
        <taxon>Euteleostomi</taxon>
        <taxon>Actinopterygii</taxon>
        <taxon>Neopterygii</taxon>
        <taxon>Teleostei</taxon>
        <taxon>Anguilliformes</taxon>
        <taxon>Anguillidae</taxon>
        <taxon>Anguilla</taxon>
    </lineage>
</organism>
<name>A0A0E9S5E1_ANGAN</name>
<dbReference type="EMBL" id="GBXM01072160">
    <property type="protein sequence ID" value="JAH36417.1"/>
    <property type="molecule type" value="Transcribed_RNA"/>
</dbReference>
<evidence type="ECO:0000313" key="2">
    <source>
        <dbReference type="EMBL" id="JAH36417.1"/>
    </source>
</evidence>
<dbReference type="AlphaFoldDB" id="A0A0E9S5E1"/>
<accession>A0A0E9S5E1</accession>
<evidence type="ECO:0000256" key="1">
    <source>
        <dbReference type="SAM" id="MobiDB-lite"/>
    </source>
</evidence>
<proteinExistence type="predicted"/>
<protein>
    <submittedName>
        <fullName evidence="2">Uncharacterized protein</fullName>
    </submittedName>
</protein>
<feature type="region of interest" description="Disordered" evidence="1">
    <location>
        <begin position="1"/>
        <end position="22"/>
    </location>
</feature>
<reference evidence="2" key="1">
    <citation type="submission" date="2014-11" db="EMBL/GenBank/DDBJ databases">
        <authorList>
            <person name="Amaro Gonzalez C."/>
        </authorList>
    </citation>
    <scope>NUCLEOTIDE SEQUENCE</scope>
</reference>